<evidence type="ECO:0000256" key="1">
    <source>
        <dbReference type="ARBA" id="ARBA00022574"/>
    </source>
</evidence>
<dbReference type="Gene3D" id="2.130.10.10">
    <property type="entry name" value="YVTN repeat-like/Quinoprotein amine dehydrogenase"/>
    <property type="match status" value="4"/>
</dbReference>
<keyword evidence="2" id="KW-0677">Repeat</keyword>
<dbReference type="PROSITE" id="PS50104">
    <property type="entry name" value="TIR"/>
    <property type="match status" value="1"/>
</dbReference>
<feature type="repeat" description="WD" evidence="3">
    <location>
        <begin position="798"/>
        <end position="839"/>
    </location>
</feature>
<organism evidence="6 7">
    <name type="scientific">Paractinoplanes pyxinae</name>
    <dbReference type="NCBI Taxonomy" id="2997416"/>
    <lineage>
        <taxon>Bacteria</taxon>
        <taxon>Bacillati</taxon>
        <taxon>Actinomycetota</taxon>
        <taxon>Actinomycetes</taxon>
        <taxon>Micromonosporales</taxon>
        <taxon>Micromonosporaceae</taxon>
        <taxon>Paractinoplanes</taxon>
    </lineage>
</organism>
<feature type="repeat" description="WD" evidence="3">
    <location>
        <begin position="284"/>
        <end position="325"/>
    </location>
</feature>
<comment type="caution">
    <text evidence="6">The sequence shown here is derived from an EMBL/GenBank/DDBJ whole genome shotgun (WGS) entry which is preliminary data.</text>
</comment>
<keyword evidence="4" id="KW-1133">Transmembrane helix</keyword>
<keyword evidence="1 3" id="KW-0853">WD repeat</keyword>
<dbReference type="InterPro" id="IPR000157">
    <property type="entry name" value="TIR_dom"/>
</dbReference>
<name>A0ABT4AVM2_9ACTN</name>
<dbReference type="PANTHER" id="PTHR19879">
    <property type="entry name" value="TRANSCRIPTION INITIATION FACTOR TFIID"/>
    <property type="match status" value="1"/>
</dbReference>
<dbReference type="PROSITE" id="PS00678">
    <property type="entry name" value="WD_REPEATS_1"/>
    <property type="match status" value="2"/>
</dbReference>
<dbReference type="PROSITE" id="PS50082">
    <property type="entry name" value="WD_REPEATS_2"/>
    <property type="match status" value="6"/>
</dbReference>
<dbReference type="EMBL" id="JAPNTZ010000003">
    <property type="protein sequence ID" value="MCY1138278.1"/>
    <property type="molecule type" value="Genomic_DNA"/>
</dbReference>
<sequence length="930" mass="98275">MSYSHAADGKLAPALQLALHRFARPWYRVRALRVFRDDASLPATAALWESIERALSTSRYFVLLASPRAAASHWVEREIRWWLEHRSPATLLLVLTEGELVWDAAAGDFDRSLSTAVPPALHGVFPEEPRHVDLGWARVAEDVSLHNPLFRERVADLAAAVHERARDALIGEDVRQHRRALWLARSAVAVLTALLMVAGLAAYIAADQRDQARTERAAAQEQARLATSRQLAAESTVNLRTAPERALLLGVQATHVSPTAEARSALLAAVQNRTAATRTLVADNPTGQNAVTALAWHPDGSVLVSGLNNSGVLVWDPRSGKRLATFDLQVGGDATAVAVSPDKKSVAVAFHNGMLFRLDVAGGTAISRRTFGTVVSAFSPDGTRAARIAGREIEIWDVWRDRPAGRALPAGRGDITGVAFSADNRTLALARPGEVELWDVVRRVRLRTLSAPWGVEPRSVTFDRAGDRLATLLADGGIQAWDVRRGEPISIPLPSARPADQVAFRPDGREVAAIDPLTVTVWDPVARTSSDVMSSNNGSIQTLAYAPDGRSLAIGTFSAATVIVDLREPPRLGQTVARGDGFGDAAFSPDGTLLATPANKGQVLLWDARRREAAGLLVSGGEGGLDDVAFSPDGRMLAATGVEGRAVLWDLGTRRLKGEPLSAGGDSGVSAVAFTADSRTLITGYGDGRVQAWDATTGKPLGDPVATPAPPASFCELCAVSAVAVSPDGRTLATAGVDARITLWEQNPLRVQKQLTGHTGPITGLAFDAASKLVASGSEDHTVALWEVASATRVGAPLTLPGSQVAAIALSPDGSTVAAQGYNSAVVLWDVRRRTPLGIPLQQSGTGALTFTSDGATLVSAACCFGISDALVFWDLSPASWTALACERAGRNLSQEEWDAFVGEAWPYRRTCAALPAGAGAPASAPAGWL</sequence>
<evidence type="ECO:0000256" key="3">
    <source>
        <dbReference type="PROSITE-ProRule" id="PRU00221"/>
    </source>
</evidence>
<evidence type="ECO:0000256" key="4">
    <source>
        <dbReference type="SAM" id="Phobius"/>
    </source>
</evidence>
<evidence type="ECO:0000259" key="5">
    <source>
        <dbReference type="PROSITE" id="PS50104"/>
    </source>
</evidence>
<dbReference type="Gene3D" id="3.40.50.10140">
    <property type="entry name" value="Toll/interleukin-1 receptor homology (TIR) domain"/>
    <property type="match status" value="1"/>
</dbReference>
<feature type="repeat" description="WD" evidence="3">
    <location>
        <begin position="618"/>
        <end position="659"/>
    </location>
</feature>
<dbReference type="InterPro" id="IPR015943">
    <property type="entry name" value="WD40/YVTN_repeat-like_dom_sf"/>
</dbReference>
<feature type="repeat" description="WD" evidence="3">
    <location>
        <begin position="662"/>
        <end position="703"/>
    </location>
</feature>
<dbReference type="Pfam" id="PF00400">
    <property type="entry name" value="WD40"/>
    <property type="match status" value="5"/>
</dbReference>
<dbReference type="CDD" id="cd00200">
    <property type="entry name" value="WD40"/>
    <property type="match status" value="1"/>
</dbReference>
<reference evidence="6" key="1">
    <citation type="submission" date="2022-11" db="EMBL/GenBank/DDBJ databases">
        <authorList>
            <person name="Somphong A."/>
            <person name="Phongsopitanun W."/>
        </authorList>
    </citation>
    <scope>NUCLEOTIDE SEQUENCE</scope>
    <source>
        <strain evidence="6">Pm04-4</strain>
    </source>
</reference>
<keyword evidence="4" id="KW-0472">Membrane</keyword>
<gene>
    <name evidence="6" type="ORF">OWR29_09735</name>
</gene>
<keyword evidence="4" id="KW-0812">Transmembrane</keyword>
<dbReference type="SMART" id="SM00320">
    <property type="entry name" value="WD40"/>
    <property type="match status" value="11"/>
</dbReference>
<feature type="domain" description="TIR" evidence="5">
    <location>
        <begin position="1"/>
        <end position="143"/>
    </location>
</feature>
<keyword evidence="7" id="KW-1185">Reference proteome</keyword>
<evidence type="ECO:0000313" key="6">
    <source>
        <dbReference type="EMBL" id="MCY1138278.1"/>
    </source>
</evidence>
<dbReference type="PANTHER" id="PTHR19879:SF9">
    <property type="entry name" value="TRANSCRIPTION INITIATION FACTOR TFIID SUBUNIT 5"/>
    <property type="match status" value="1"/>
</dbReference>
<accession>A0ABT4AVM2</accession>
<dbReference type="Proteomes" id="UP001151002">
    <property type="component" value="Unassembled WGS sequence"/>
</dbReference>
<dbReference type="SUPFAM" id="SSF52200">
    <property type="entry name" value="Toll/Interleukin receptor TIR domain"/>
    <property type="match status" value="1"/>
</dbReference>
<evidence type="ECO:0000313" key="7">
    <source>
        <dbReference type="Proteomes" id="UP001151002"/>
    </source>
</evidence>
<feature type="repeat" description="WD" evidence="3">
    <location>
        <begin position="755"/>
        <end position="796"/>
    </location>
</feature>
<feature type="transmembrane region" description="Helical" evidence="4">
    <location>
        <begin position="182"/>
        <end position="206"/>
    </location>
</feature>
<dbReference type="InterPro" id="IPR035897">
    <property type="entry name" value="Toll_tir_struct_dom_sf"/>
</dbReference>
<dbReference type="InterPro" id="IPR019775">
    <property type="entry name" value="WD40_repeat_CS"/>
</dbReference>
<dbReference type="SUPFAM" id="SSF101908">
    <property type="entry name" value="Putative isomerase YbhE"/>
    <property type="match status" value="1"/>
</dbReference>
<dbReference type="PROSITE" id="PS50294">
    <property type="entry name" value="WD_REPEATS_REGION"/>
    <property type="match status" value="3"/>
</dbReference>
<dbReference type="SUPFAM" id="SSF82171">
    <property type="entry name" value="DPP6 N-terminal domain-like"/>
    <property type="match status" value="1"/>
</dbReference>
<dbReference type="RefSeq" id="WP_267562604.1">
    <property type="nucleotide sequence ID" value="NZ_JAPNTZ010000003.1"/>
</dbReference>
<dbReference type="InterPro" id="IPR001680">
    <property type="entry name" value="WD40_rpt"/>
</dbReference>
<protein>
    <submittedName>
        <fullName evidence="6">TIR domain-containing protein</fullName>
    </submittedName>
</protein>
<feature type="repeat" description="WD" evidence="3">
    <location>
        <begin position="720"/>
        <end position="745"/>
    </location>
</feature>
<evidence type="ECO:0000256" key="2">
    <source>
        <dbReference type="ARBA" id="ARBA00022737"/>
    </source>
</evidence>
<proteinExistence type="predicted"/>